<comment type="subcellular location">
    <subcellularLocation>
        <location evidence="1">Periplasm</location>
    </subcellularLocation>
</comment>
<evidence type="ECO:0000256" key="1">
    <source>
        <dbReference type="ARBA" id="ARBA00004418"/>
    </source>
</evidence>
<dbReference type="Gene3D" id="1.20.120.1490">
    <property type="match status" value="1"/>
</dbReference>
<sequence length="141" mass="16242">MALKRKIVSLTIVLLLVFGIVQVAAASGMGWGDGPRMLKSEKWVNPVEALNLTDQQIAKMREVNQSTYEQTRELRIKMMDSMHELKQLQLQKNPDKAKVEAKVKEIKDLRQKIHGIVQQSRQQCQSVLTPEQRAKMKELKY</sequence>
<dbReference type="PANTHER" id="PTHR38102:SF1">
    <property type="entry name" value="PERIPLASMIC CHAPERONE SPY"/>
    <property type="match status" value="1"/>
</dbReference>
<name>A0A5S4ZQZ7_9FIRM</name>
<comment type="caution">
    <text evidence="5">The sequence shown here is derived from an EMBL/GenBank/DDBJ whole genome shotgun (WGS) entry which is preliminary data.</text>
</comment>
<dbReference type="InterPro" id="IPR025961">
    <property type="entry name" value="Metal_resist"/>
</dbReference>
<dbReference type="InterPro" id="IPR052211">
    <property type="entry name" value="Cpx_auxiliary_protein"/>
</dbReference>
<dbReference type="PANTHER" id="PTHR38102">
    <property type="entry name" value="PERIPLASMIC CHAPERONE SPY"/>
    <property type="match status" value="1"/>
</dbReference>
<evidence type="ECO:0000256" key="4">
    <source>
        <dbReference type="ARBA" id="ARBA00022764"/>
    </source>
</evidence>
<evidence type="ECO:0000256" key="2">
    <source>
        <dbReference type="ARBA" id="ARBA00008441"/>
    </source>
</evidence>
<dbReference type="GO" id="GO:0051082">
    <property type="term" value="F:unfolded protein binding"/>
    <property type="evidence" value="ECO:0007669"/>
    <property type="project" value="TreeGrafter"/>
</dbReference>
<dbReference type="CDD" id="cd09916">
    <property type="entry name" value="CpxP_like"/>
    <property type="match status" value="1"/>
</dbReference>
<gene>
    <name evidence="5" type="ORF">LX24_01665</name>
</gene>
<comment type="similarity">
    <text evidence="2">Belongs to the CpxP/Spy family.</text>
</comment>
<dbReference type="Pfam" id="PF13801">
    <property type="entry name" value="Metal_resist"/>
    <property type="match status" value="1"/>
</dbReference>
<dbReference type="InterPro" id="IPR012899">
    <property type="entry name" value="LTXXQ"/>
</dbReference>
<keyword evidence="4" id="KW-0574">Periplasm</keyword>
<protein>
    <submittedName>
        <fullName evidence="5">Protein CpxP</fullName>
    </submittedName>
</protein>
<evidence type="ECO:0000313" key="6">
    <source>
        <dbReference type="Proteomes" id="UP000323166"/>
    </source>
</evidence>
<reference evidence="5 6" key="1">
    <citation type="submission" date="2019-07" db="EMBL/GenBank/DDBJ databases">
        <title>Genomic Encyclopedia of Type Strains, Phase I: the one thousand microbial genomes (KMG-I) project.</title>
        <authorList>
            <person name="Kyrpides N."/>
        </authorList>
    </citation>
    <scope>NUCLEOTIDE SEQUENCE [LARGE SCALE GENOMIC DNA]</scope>
    <source>
        <strain evidence="5 6">DSM 6562</strain>
    </source>
</reference>
<organism evidence="5 6">
    <name type="scientific">Desulfallas thermosapovorans DSM 6562</name>
    <dbReference type="NCBI Taxonomy" id="1121431"/>
    <lineage>
        <taxon>Bacteria</taxon>
        <taxon>Bacillati</taxon>
        <taxon>Bacillota</taxon>
        <taxon>Clostridia</taxon>
        <taxon>Eubacteriales</taxon>
        <taxon>Desulfallaceae</taxon>
        <taxon>Desulfallas</taxon>
    </lineage>
</organism>
<dbReference type="RefSeq" id="WP_243131677.1">
    <property type="nucleotide sequence ID" value="NZ_VNHM01000008.1"/>
</dbReference>
<keyword evidence="3" id="KW-0732">Signal</keyword>
<evidence type="ECO:0000313" key="5">
    <source>
        <dbReference type="EMBL" id="TYO95315.1"/>
    </source>
</evidence>
<proteinExistence type="inferred from homology"/>
<dbReference type="GO" id="GO:0030288">
    <property type="term" value="C:outer membrane-bounded periplasmic space"/>
    <property type="evidence" value="ECO:0007669"/>
    <property type="project" value="TreeGrafter"/>
</dbReference>
<dbReference type="Proteomes" id="UP000323166">
    <property type="component" value="Unassembled WGS sequence"/>
</dbReference>
<accession>A0A5S4ZQZ7</accession>
<dbReference type="EMBL" id="VNHM01000008">
    <property type="protein sequence ID" value="TYO95315.1"/>
    <property type="molecule type" value="Genomic_DNA"/>
</dbReference>
<keyword evidence="6" id="KW-1185">Reference proteome</keyword>
<evidence type="ECO:0000256" key="3">
    <source>
        <dbReference type="ARBA" id="ARBA00022729"/>
    </source>
</evidence>
<dbReference type="AlphaFoldDB" id="A0A5S4ZQZ7"/>